<dbReference type="Proteomes" id="UP001497623">
    <property type="component" value="Unassembled WGS sequence"/>
</dbReference>
<evidence type="ECO:0000256" key="21">
    <source>
        <dbReference type="SAM" id="Phobius"/>
    </source>
</evidence>
<reference evidence="23 24" key="1">
    <citation type="submission" date="2024-05" db="EMBL/GenBank/DDBJ databases">
        <authorList>
            <person name="Wallberg A."/>
        </authorList>
    </citation>
    <scope>NUCLEOTIDE SEQUENCE [LARGE SCALE GENOMIC DNA]</scope>
</reference>
<keyword evidence="3" id="KW-0597">Phosphoprotein</keyword>
<protein>
    <recommendedName>
        <fullName evidence="2">receptor protein-tyrosine kinase</fullName>
        <ecNumber evidence="2">2.7.10.1</ecNumber>
    </recommendedName>
</protein>
<dbReference type="EMBL" id="CAXKWB010034199">
    <property type="protein sequence ID" value="CAL4144224.1"/>
    <property type="molecule type" value="Genomic_DNA"/>
</dbReference>
<dbReference type="GO" id="GO:0004714">
    <property type="term" value="F:transmembrane receptor protein tyrosine kinase activity"/>
    <property type="evidence" value="ECO:0007669"/>
    <property type="project" value="UniProtKB-EC"/>
</dbReference>
<evidence type="ECO:0000256" key="3">
    <source>
        <dbReference type="ARBA" id="ARBA00022553"/>
    </source>
</evidence>
<dbReference type="PANTHER" id="PTHR24416:SF489">
    <property type="entry name" value="PROTEIN KINASE DOMAIN-CONTAINING PROTEIN"/>
    <property type="match status" value="1"/>
</dbReference>
<dbReference type="InterPro" id="IPR011009">
    <property type="entry name" value="Kinase-like_dom_sf"/>
</dbReference>
<dbReference type="EC" id="2.7.10.1" evidence="2"/>
<evidence type="ECO:0000256" key="6">
    <source>
        <dbReference type="ARBA" id="ARBA00022729"/>
    </source>
</evidence>
<evidence type="ECO:0000256" key="15">
    <source>
        <dbReference type="ARBA" id="ARBA00023170"/>
    </source>
</evidence>
<keyword evidence="4" id="KW-0808">Transferase</keyword>
<dbReference type="InterPro" id="IPR000719">
    <property type="entry name" value="Prot_kinase_dom"/>
</dbReference>
<evidence type="ECO:0000256" key="2">
    <source>
        <dbReference type="ARBA" id="ARBA00011902"/>
    </source>
</evidence>
<dbReference type="AlphaFoldDB" id="A0AAV2RWR6"/>
<comment type="function">
    <text evidence="19">Receptor for basic fibroblast growth factor.</text>
</comment>
<dbReference type="SMART" id="SM00219">
    <property type="entry name" value="TyrKc"/>
    <property type="match status" value="1"/>
</dbReference>
<keyword evidence="15" id="KW-0675">Receptor</keyword>
<dbReference type="Gene3D" id="3.40.50.2300">
    <property type="match status" value="1"/>
</dbReference>
<dbReference type="SUPFAM" id="SSF56112">
    <property type="entry name" value="Protein kinase-like (PK-like)"/>
    <property type="match status" value="1"/>
</dbReference>
<dbReference type="PROSITE" id="PS50011">
    <property type="entry name" value="PROTEIN_KINASE_DOM"/>
    <property type="match status" value="1"/>
</dbReference>
<dbReference type="InterPro" id="IPR017441">
    <property type="entry name" value="Protein_kinase_ATP_BS"/>
</dbReference>
<feature type="domain" description="Protein kinase" evidence="22">
    <location>
        <begin position="271"/>
        <end position="544"/>
    </location>
</feature>
<dbReference type="PROSITE" id="PS00107">
    <property type="entry name" value="PROTEIN_KINASE_ATP"/>
    <property type="match status" value="1"/>
</dbReference>
<dbReference type="GO" id="GO:0005886">
    <property type="term" value="C:plasma membrane"/>
    <property type="evidence" value="ECO:0007669"/>
    <property type="project" value="TreeGrafter"/>
</dbReference>
<dbReference type="InterPro" id="IPR020635">
    <property type="entry name" value="Tyr_kinase_cat_dom"/>
</dbReference>
<keyword evidence="17" id="KW-0393">Immunoglobulin domain</keyword>
<comment type="subcellular location">
    <subcellularLocation>
        <location evidence="1">Membrane</location>
        <topology evidence="1">Single-pass membrane protein</topology>
    </subcellularLocation>
</comment>
<proteinExistence type="predicted"/>
<accession>A0AAV2RWR6</accession>
<keyword evidence="5 21" id="KW-0812">Transmembrane</keyword>
<evidence type="ECO:0000256" key="5">
    <source>
        <dbReference type="ARBA" id="ARBA00022692"/>
    </source>
</evidence>
<gene>
    <name evidence="23" type="ORF">MNOR_LOCUS29476</name>
</gene>
<evidence type="ECO:0000256" key="10">
    <source>
        <dbReference type="ARBA" id="ARBA00022840"/>
    </source>
</evidence>
<evidence type="ECO:0000256" key="7">
    <source>
        <dbReference type="ARBA" id="ARBA00022737"/>
    </source>
</evidence>
<evidence type="ECO:0000259" key="22">
    <source>
        <dbReference type="PROSITE" id="PS50011"/>
    </source>
</evidence>
<dbReference type="InterPro" id="IPR050122">
    <property type="entry name" value="RTK"/>
</dbReference>
<dbReference type="Pfam" id="PF07714">
    <property type="entry name" value="PK_Tyr_Ser-Thr"/>
    <property type="match status" value="1"/>
</dbReference>
<evidence type="ECO:0000256" key="4">
    <source>
        <dbReference type="ARBA" id="ARBA00022679"/>
    </source>
</evidence>
<keyword evidence="8 20" id="KW-0547">Nucleotide-binding</keyword>
<dbReference type="InterPro" id="IPR001828">
    <property type="entry name" value="ANF_lig-bd_rcpt"/>
</dbReference>
<dbReference type="PANTHER" id="PTHR24416">
    <property type="entry name" value="TYROSINE-PROTEIN KINASE RECEPTOR"/>
    <property type="match status" value="1"/>
</dbReference>
<keyword evidence="24" id="KW-1185">Reference proteome</keyword>
<dbReference type="InterPro" id="IPR008266">
    <property type="entry name" value="Tyr_kinase_AS"/>
</dbReference>
<keyword evidence="16" id="KW-0325">Glycoprotein</keyword>
<dbReference type="FunFam" id="3.30.200.20:FF:000593">
    <property type="entry name" value="Predicted protein"/>
    <property type="match status" value="1"/>
</dbReference>
<evidence type="ECO:0000256" key="18">
    <source>
        <dbReference type="ARBA" id="ARBA00051243"/>
    </source>
</evidence>
<keyword evidence="10 20" id="KW-0067">ATP-binding</keyword>
<dbReference type="PROSITE" id="PS00109">
    <property type="entry name" value="PROTEIN_KINASE_TYR"/>
    <property type="match status" value="1"/>
</dbReference>
<keyword evidence="11 21" id="KW-1133">Transmembrane helix</keyword>
<evidence type="ECO:0000256" key="17">
    <source>
        <dbReference type="ARBA" id="ARBA00023319"/>
    </source>
</evidence>
<dbReference type="GO" id="GO:0007169">
    <property type="term" value="P:cell surface receptor protein tyrosine kinase signaling pathway"/>
    <property type="evidence" value="ECO:0007669"/>
    <property type="project" value="TreeGrafter"/>
</dbReference>
<dbReference type="GO" id="GO:0005524">
    <property type="term" value="F:ATP binding"/>
    <property type="evidence" value="ECO:0007669"/>
    <property type="project" value="UniProtKB-UniRule"/>
</dbReference>
<evidence type="ECO:0000256" key="12">
    <source>
        <dbReference type="ARBA" id="ARBA00023136"/>
    </source>
</evidence>
<keyword evidence="9" id="KW-0418">Kinase</keyword>
<feature type="binding site" evidence="20">
    <location>
        <position position="303"/>
    </location>
    <ligand>
        <name>ATP</name>
        <dbReference type="ChEBI" id="CHEBI:30616"/>
    </ligand>
</feature>
<keyword evidence="13" id="KW-0829">Tyrosine-protein kinase</keyword>
<keyword evidence="7" id="KW-0677">Repeat</keyword>
<dbReference type="Gene3D" id="3.30.200.20">
    <property type="entry name" value="Phosphorylase Kinase, domain 1"/>
    <property type="match status" value="1"/>
</dbReference>
<feature type="non-terminal residue" evidence="23">
    <location>
        <position position="1"/>
    </location>
</feature>
<evidence type="ECO:0000313" key="24">
    <source>
        <dbReference type="Proteomes" id="UP001497623"/>
    </source>
</evidence>
<dbReference type="FunFam" id="1.10.510.10:FF:001227">
    <property type="entry name" value="Tyrosine-protein kinase receptor"/>
    <property type="match status" value="1"/>
</dbReference>
<evidence type="ECO:0000256" key="13">
    <source>
        <dbReference type="ARBA" id="ARBA00023137"/>
    </source>
</evidence>
<keyword evidence="14" id="KW-1015">Disulfide bond</keyword>
<evidence type="ECO:0000256" key="20">
    <source>
        <dbReference type="PROSITE-ProRule" id="PRU10141"/>
    </source>
</evidence>
<keyword evidence="12 21" id="KW-0472">Membrane</keyword>
<evidence type="ECO:0000256" key="19">
    <source>
        <dbReference type="ARBA" id="ARBA00056965"/>
    </source>
</evidence>
<dbReference type="InterPro" id="IPR028082">
    <property type="entry name" value="Peripla_BP_I"/>
</dbReference>
<sequence length="686" mass="78298">NYVWFLPHWYTSGWYLKSDDNSNDTCSNEEMKKALVGHMSLSYKYFADNDTIMQEGLVVGEWRKKYNEDVIRSNRTPSEYAGFTYDAVWTYALALDKLFKENVSYAADLRLQPTTDRFVHFINISNFDGVSGRINFTNGTSRHTDVILWQWVKEGKYKQVGKFHSFYSDDNGELDLYQNEMEWPNGKIPNDGSKECPIEAFRVALGEDYTCPVAIFILCALCFGGLTLLLVVVIIIYKRKYEKKLEQMQEYLRGRPIFEMFDGWEIARDKVVINRKLGEGAFGTVYGGECQFETQGWVPVAVKTLKTGSTISEKLDFLSEAEMMKNFNHDNIVRLIGVCTKIEPIYTVMEFMLYGDLKTFLLARRNLVNDKNRGDDDEVSNKRLTSMALDISRGLSYLAEQKYVHRDVACRNCLVNATRTVKLADFGMTRKMYDNNYYRYNKKGMLPVRWMAPESLIDGVFTTMSDIWSYGVLLFEIITFGAFPFQGLSNNQVLERVKAGHTIPIPSGVKPQLESLLRACWNRNARLRPPASQIVEHLSSNPRLIQPCISGPQSSVQMEDAVSIDLKIPDRTRKLSLIQTRLPQVGTSSRKRSMSGNMVMNIPVLTTSLSEDGMISAHSNLDALNLNSVMLEESEMGEDPLLPPAQYVSTRYVSLAHKENHQNRQTTGDYCTTDISRDLWTSVTPV</sequence>
<feature type="transmembrane region" description="Helical" evidence="21">
    <location>
        <begin position="213"/>
        <end position="237"/>
    </location>
</feature>
<dbReference type="CDD" id="cd00192">
    <property type="entry name" value="PTKc"/>
    <property type="match status" value="1"/>
</dbReference>
<evidence type="ECO:0000313" key="23">
    <source>
        <dbReference type="EMBL" id="CAL4144224.1"/>
    </source>
</evidence>
<organism evidence="23 24">
    <name type="scientific">Meganyctiphanes norvegica</name>
    <name type="common">Northern krill</name>
    <name type="synonym">Thysanopoda norvegica</name>
    <dbReference type="NCBI Taxonomy" id="48144"/>
    <lineage>
        <taxon>Eukaryota</taxon>
        <taxon>Metazoa</taxon>
        <taxon>Ecdysozoa</taxon>
        <taxon>Arthropoda</taxon>
        <taxon>Crustacea</taxon>
        <taxon>Multicrustacea</taxon>
        <taxon>Malacostraca</taxon>
        <taxon>Eumalacostraca</taxon>
        <taxon>Eucarida</taxon>
        <taxon>Euphausiacea</taxon>
        <taxon>Euphausiidae</taxon>
        <taxon>Meganyctiphanes</taxon>
    </lineage>
</organism>
<comment type="catalytic activity">
    <reaction evidence="18">
        <text>L-tyrosyl-[protein] + ATP = O-phospho-L-tyrosyl-[protein] + ADP + H(+)</text>
        <dbReference type="Rhea" id="RHEA:10596"/>
        <dbReference type="Rhea" id="RHEA-COMP:10136"/>
        <dbReference type="Rhea" id="RHEA-COMP:20101"/>
        <dbReference type="ChEBI" id="CHEBI:15378"/>
        <dbReference type="ChEBI" id="CHEBI:30616"/>
        <dbReference type="ChEBI" id="CHEBI:46858"/>
        <dbReference type="ChEBI" id="CHEBI:61978"/>
        <dbReference type="ChEBI" id="CHEBI:456216"/>
        <dbReference type="EC" id="2.7.10.1"/>
    </reaction>
</comment>
<dbReference type="GO" id="GO:0043235">
    <property type="term" value="C:receptor complex"/>
    <property type="evidence" value="ECO:0007669"/>
    <property type="project" value="TreeGrafter"/>
</dbReference>
<dbReference type="Gene3D" id="1.10.510.10">
    <property type="entry name" value="Transferase(Phosphotransferase) domain 1"/>
    <property type="match status" value="1"/>
</dbReference>
<keyword evidence="6" id="KW-0732">Signal</keyword>
<evidence type="ECO:0000256" key="8">
    <source>
        <dbReference type="ARBA" id="ARBA00022741"/>
    </source>
</evidence>
<dbReference type="SUPFAM" id="SSF53822">
    <property type="entry name" value="Periplasmic binding protein-like I"/>
    <property type="match status" value="1"/>
</dbReference>
<evidence type="ECO:0000256" key="14">
    <source>
        <dbReference type="ARBA" id="ARBA00023157"/>
    </source>
</evidence>
<feature type="non-terminal residue" evidence="23">
    <location>
        <position position="686"/>
    </location>
</feature>
<evidence type="ECO:0000256" key="1">
    <source>
        <dbReference type="ARBA" id="ARBA00004167"/>
    </source>
</evidence>
<name>A0AAV2RWR6_MEGNR</name>
<dbReference type="Pfam" id="PF01094">
    <property type="entry name" value="ANF_receptor"/>
    <property type="match status" value="1"/>
</dbReference>
<dbReference type="InterPro" id="IPR001245">
    <property type="entry name" value="Ser-Thr/Tyr_kinase_cat_dom"/>
</dbReference>
<evidence type="ECO:0000256" key="9">
    <source>
        <dbReference type="ARBA" id="ARBA00022777"/>
    </source>
</evidence>
<comment type="caution">
    <text evidence="23">The sequence shown here is derived from an EMBL/GenBank/DDBJ whole genome shotgun (WGS) entry which is preliminary data.</text>
</comment>
<evidence type="ECO:0000256" key="11">
    <source>
        <dbReference type="ARBA" id="ARBA00022989"/>
    </source>
</evidence>
<dbReference type="PRINTS" id="PR00109">
    <property type="entry name" value="TYRKINASE"/>
</dbReference>
<evidence type="ECO:0000256" key="16">
    <source>
        <dbReference type="ARBA" id="ARBA00023180"/>
    </source>
</evidence>